<comment type="similarity">
    <text evidence="6">Belongs to the PINc/VapC protein family.</text>
</comment>
<keyword evidence="5 6" id="KW-0460">Magnesium</keyword>
<keyword evidence="4 6" id="KW-0378">Hydrolase</keyword>
<keyword evidence="6" id="KW-0800">Toxin</keyword>
<comment type="cofactor">
    <cofactor evidence="6">
        <name>Mg(2+)</name>
        <dbReference type="ChEBI" id="CHEBI:18420"/>
    </cofactor>
</comment>
<keyword evidence="3 6" id="KW-0479">Metal-binding</keyword>
<dbReference type="Gene3D" id="3.40.50.1010">
    <property type="entry name" value="5'-nuclease"/>
    <property type="match status" value="1"/>
</dbReference>
<keyword evidence="1 6" id="KW-1277">Toxin-antitoxin system</keyword>
<dbReference type="GO" id="GO:0000287">
    <property type="term" value="F:magnesium ion binding"/>
    <property type="evidence" value="ECO:0007669"/>
    <property type="project" value="UniProtKB-UniRule"/>
</dbReference>
<gene>
    <name evidence="6" type="primary">vapC</name>
    <name evidence="8" type="ORF">CLW00_10554</name>
</gene>
<evidence type="ECO:0000313" key="9">
    <source>
        <dbReference type="Proteomes" id="UP000238157"/>
    </source>
</evidence>
<dbReference type="EC" id="3.1.-.-" evidence="6"/>
<dbReference type="PANTHER" id="PTHR42740">
    <property type="entry name" value="RIBONUCLEASE VAPC3"/>
    <property type="match status" value="1"/>
</dbReference>
<comment type="function">
    <text evidence="6">Toxic component of a toxin-antitoxin (TA) system. An RNase.</text>
</comment>
<dbReference type="InterPro" id="IPR002716">
    <property type="entry name" value="PIN_dom"/>
</dbReference>
<dbReference type="CDD" id="cd18764">
    <property type="entry name" value="PIN_MtVapC3-like"/>
    <property type="match status" value="1"/>
</dbReference>
<evidence type="ECO:0000256" key="3">
    <source>
        <dbReference type="ARBA" id="ARBA00022723"/>
    </source>
</evidence>
<feature type="binding site" evidence="6">
    <location>
        <position position="98"/>
    </location>
    <ligand>
        <name>Mg(2+)</name>
        <dbReference type="ChEBI" id="CHEBI:18420"/>
    </ligand>
</feature>
<dbReference type="OrthoDB" id="9811788at2"/>
<sequence>MVEVLIDTSVWIAFFTGKDRKLTSTVQELLNKDQVLICPPIYQEILQGLKYPNDFLIMKDKLSALKQIHSDPFEAAEGAAQVYSVLRTKGYTVRKSYDCLIAWYAISRKVPLFHLDRDFMPISEYFDLEFYAIR</sequence>
<feature type="binding site" evidence="6">
    <location>
        <position position="7"/>
    </location>
    <ligand>
        <name>Mg(2+)</name>
        <dbReference type="ChEBI" id="CHEBI:18420"/>
    </ligand>
</feature>
<organism evidence="8 9">
    <name type="scientific">Mongoliibacter ruber</name>
    <dbReference type="NCBI Taxonomy" id="1750599"/>
    <lineage>
        <taxon>Bacteria</taxon>
        <taxon>Pseudomonadati</taxon>
        <taxon>Bacteroidota</taxon>
        <taxon>Cytophagia</taxon>
        <taxon>Cytophagales</taxon>
        <taxon>Cyclobacteriaceae</taxon>
        <taxon>Mongoliibacter</taxon>
    </lineage>
</organism>
<dbReference type="EMBL" id="PVTR01000005">
    <property type="protein sequence ID" value="PRY87934.1"/>
    <property type="molecule type" value="Genomic_DNA"/>
</dbReference>
<dbReference type="Pfam" id="PF01850">
    <property type="entry name" value="PIN"/>
    <property type="match status" value="1"/>
</dbReference>
<dbReference type="InterPro" id="IPR029060">
    <property type="entry name" value="PIN-like_dom_sf"/>
</dbReference>
<proteinExistence type="inferred from homology"/>
<accession>A0A2T0WN44</accession>
<dbReference type="PANTHER" id="PTHR42740:SF1">
    <property type="entry name" value="RIBONUCLEASE VAPC3"/>
    <property type="match status" value="1"/>
</dbReference>
<dbReference type="GO" id="GO:0090729">
    <property type="term" value="F:toxin activity"/>
    <property type="evidence" value="ECO:0007669"/>
    <property type="project" value="UniProtKB-KW"/>
</dbReference>
<evidence type="ECO:0000256" key="6">
    <source>
        <dbReference type="HAMAP-Rule" id="MF_00265"/>
    </source>
</evidence>
<dbReference type="Proteomes" id="UP000238157">
    <property type="component" value="Unassembled WGS sequence"/>
</dbReference>
<comment type="caution">
    <text evidence="8">The sequence shown here is derived from an EMBL/GenBank/DDBJ whole genome shotgun (WGS) entry which is preliminary data.</text>
</comment>
<evidence type="ECO:0000256" key="4">
    <source>
        <dbReference type="ARBA" id="ARBA00022801"/>
    </source>
</evidence>
<feature type="domain" description="PIN" evidence="7">
    <location>
        <begin position="4"/>
        <end position="119"/>
    </location>
</feature>
<evidence type="ECO:0000256" key="1">
    <source>
        <dbReference type="ARBA" id="ARBA00022649"/>
    </source>
</evidence>
<name>A0A2T0WN44_9BACT</name>
<evidence type="ECO:0000256" key="2">
    <source>
        <dbReference type="ARBA" id="ARBA00022722"/>
    </source>
</evidence>
<evidence type="ECO:0000256" key="5">
    <source>
        <dbReference type="ARBA" id="ARBA00022842"/>
    </source>
</evidence>
<dbReference type="AlphaFoldDB" id="A0A2T0WN44"/>
<keyword evidence="9" id="KW-1185">Reference proteome</keyword>
<dbReference type="SUPFAM" id="SSF88723">
    <property type="entry name" value="PIN domain-like"/>
    <property type="match status" value="1"/>
</dbReference>
<evidence type="ECO:0000259" key="7">
    <source>
        <dbReference type="Pfam" id="PF01850"/>
    </source>
</evidence>
<dbReference type="GO" id="GO:0004540">
    <property type="term" value="F:RNA nuclease activity"/>
    <property type="evidence" value="ECO:0007669"/>
    <property type="project" value="InterPro"/>
</dbReference>
<dbReference type="GO" id="GO:0016787">
    <property type="term" value="F:hydrolase activity"/>
    <property type="evidence" value="ECO:0007669"/>
    <property type="project" value="UniProtKB-KW"/>
</dbReference>
<dbReference type="InterPro" id="IPR051749">
    <property type="entry name" value="PINc/VapC_TA_RNase"/>
</dbReference>
<evidence type="ECO:0000313" key="8">
    <source>
        <dbReference type="EMBL" id="PRY87934.1"/>
    </source>
</evidence>
<dbReference type="RefSeq" id="WP_106133431.1">
    <property type="nucleotide sequence ID" value="NZ_PVTR01000005.1"/>
</dbReference>
<reference evidence="8 9" key="1">
    <citation type="submission" date="2018-03" db="EMBL/GenBank/DDBJ databases">
        <title>Genomic Encyclopedia of Archaeal and Bacterial Type Strains, Phase II (KMG-II): from individual species to whole genera.</title>
        <authorList>
            <person name="Goeker M."/>
        </authorList>
    </citation>
    <scope>NUCLEOTIDE SEQUENCE [LARGE SCALE GENOMIC DNA]</scope>
    <source>
        <strain evidence="8 9">DSM 27929</strain>
    </source>
</reference>
<dbReference type="InterPro" id="IPR022907">
    <property type="entry name" value="VapC_family"/>
</dbReference>
<protein>
    <recommendedName>
        <fullName evidence="6">Ribonuclease VapC</fullName>
        <shortName evidence="6">RNase VapC</shortName>
        <ecNumber evidence="6">3.1.-.-</ecNumber>
    </recommendedName>
    <alternativeName>
        <fullName evidence="6">Toxin VapC</fullName>
    </alternativeName>
</protein>
<dbReference type="HAMAP" id="MF_00265">
    <property type="entry name" value="VapC_Nob1"/>
    <property type="match status" value="1"/>
</dbReference>
<keyword evidence="2 6" id="KW-0540">Nuclease</keyword>